<dbReference type="EMBL" id="CP002582">
    <property type="protein sequence ID" value="ADZ85719.1"/>
    <property type="molecule type" value="Genomic_DNA"/>
</dbReference>
<dbReference type="eggNOG" id="COG0577">
    <property type="taxonomic scope" value="Bacteria"/>
</dbReference>
<evidence type="ECO:0000313" key="10">
    <source>
        <dbReference type="EMBL" id="ADZ85719.1"/>
    </source>
</evidence>
<evidence type="ECO:0000256" key="6">
    <source>
        <dbReference type="ARBA" id="ARBA00038076"/>
    </source>
</evidence>
<keyword evidence="5 7" id="KW-0472">Membrane</keyword>
<feature type="transmembrane region" description="Helical" evidence="7">
    <location>
        <begin position="751"/>
        <end position="778"/>
    </location>
</feature>
<accession>F2JL74</accession>
<feature type="transmembrane region" description="Helical" evidence="7">
    <location>
        <begin position="20"/>
        <end position="44"/>
    </location>
</feature>
<evidence type="ECO:0000256" key="4">
    <source>
        <dbReference type="ARBA" id="ARBA00022989"/>
    </source>
</evidence>
<reference evidence="10 11" key="1">
    <citation type="journal article" date="2011" name="J. Bacteriol.">
        <title>Complete genome sequence of the cellulose-degrading bacterium Cellulosilyticum lentocellum.</title>
        <authorList>
            <consortium name="US DOE Joint Genome Institute"/>
            <person name="Miller D.A."/>
            <person name="Suen G."/>
            <person name="Bruce D."/>
            <person name="Copeland A."/>
            <person name="Cheng J.F."/>
            <person name="Detter C."/>
            <person name="Goodwin L.A."/>
            <person name="Han C.S."/>
            <person name="Hauser L.J."/>
            <person name="Land M.L."/>
            <person name="Lapidus A."/>
            <person name="Lucas S."/>
            <person name="Meincke L."/>
            <person name="Pitluck S."/>
            <person name="Tapia R."/>
            <person name="Teshima H."/>
            <person name="Woyke T."/>
            <person name="Fox B.G."/>
            <person name="Angert E.R."/>
            <person name="Currie C.R."/>
        </authorList>
    </citation>
    <scope>NUCLEOTIDE SEQUENCE [LARGE SCALE GENOMIC DNA]</scope>
    <source>
        <strain evidence="11">ATCC 49066 / DSM 5427 / NCIMB 11756 / RHM5</strain>
    </source>
</reference>
<evidence type="ECO:0000256" key="2">
    <source>
        <dbReference type="ARBA" id="ARBA00022475"/>
    </source>
</evidence>
<evidence type="ECO:0000259" key="8">
    <source>
        <dbReference type="Pfam" id="PF02687"/>
    </source>
</evidence>
<evidence type="ECO:0000259" key="9">
    <source>
        <dbReference type="Pfam" id="PF12704"/>
    </source>
</evidence>
<dbReference type="PANTHER" id="PTHR30572:SF4">
    <property type="entry name" value="ABC TRANSPORTER PERMEASE YTRF"/>
    <property type="match status" value="1"/>
</dbReference>
<protein>
    <recommendedName>
        <fullName evidence="12">ABC3 transporter permease protein domain-containing protein</fullName>
    </recommendedName>
</protein>
<feature type="transmembrane region" description="Helical" evidence="7">
    <location>
        <begin position="804"/>
        <end position="826"/>
    </location>
</feature>
<dbReference type="GO" id="GO:0022857">
    <property type="term" value="F:transmembrane transporter activity"/>
    <property type="evidence" value="ECO:0007669"/>
    <property type="project" value="TreeGrafter"/>
</dbReference>
<evidence type="ECO:0000256" key="3">
    <source>
        <dbReference type="ARBA" id="ARBA00022692"/>
    </source>
</evidence>
<feature type="transmembrane region" description="Helical" evidence="7">
    <location>
        <begin position="468"/>
        <end position="488"/>
    </location>
</feature>
<dbReference type="RefSeq" id="WP_013658991.1">
    <property type="nucleotide sequence ID" value="NC_015275.1"/>
</dbReference>
<dbReference type="InterPro" id="IPR025857">
    <property type="entry name" value="MacB_PCD"/>
</dbReference>
<keyword evidence="4 7" id="KW-1133">Transmembrane helix</keyword>
<keyword evidence="3 7" id="KW-0812">Transmembrane</keyword>
<dbReference type="KEGG" id="cle:Clole_4041"/>
<dbReference type="STRING" id="642492.Clole_4041"/>
<evidence type="ECO:0000256" key="5">
    <source>
        <dbReference type="ARBA" id="ARBA00023136"/>
    </source>
</evidence>
<keyword evidence="11" id="KW-1185">Reference proteome</keyword>
<organism evidence="10 11">
    <name type="scientific">Cellulosilyticum lentocellum (strain ATCC 49066 / DSM 5427 / NCIMB 11756 / RHM5)</name>
    <name type="common">Clostridium lentocellum</name>
    <dbReference type="NCBI Taxonomy" id="642492"/>
    <lineage>
        <taxon>Bacteria</taxon>
        <taxon>Bacillati</taxon>
        <taxon>Bacillota</taxon>
        <taxon>Clostridia</taxon>
        <taxon>Lachnospirales</taxon>
        <taxon>Cellulosilyticaceae</taxon>
        <taxon>Cellulosilyticum</taxon>
    </lineage>
</organism>
<evidence type="ECO:0008006" key="12">
    <source>
        <dbReference type="Google" id="ProtNLM"/>
    </source>
</evidence>
<dbReference type="HOGENOM" id="CLU_010964_2_0_9"/>
<keyword evidence="2" id="KW-1003">Cell membrane</keyword>
<feature type="transmembrane region" description="Helical" evidence="7">
    <location>
        <begin position="838"/>
        <end position="862"/>
    </location>
</feature>
<dbReference type="AlphaFoldDB" id="F2JL74"/>
<evidence type="ECO:0000313" key="11">
    <source>
        <dbReference type="Proteomes" id="UP000008467"/>
    </source>
</evidence>
<dbReference type="PANTHER" id="PTHR30572">
    <property type="entry name" value="MEMBRANE COMPONENT OF TRANSPORTER-RELATED"/>
    <property type="match status" value="1"/>
</dbReference>
<comment type="similarity">
    <text evidence="6">Belongs to the ABC-4 integral membrane protein family.</text>
</comment>
<dbReference type="GO" id="GO:0005886">
    <property type="term" value="C:plasma membrane"/>
    <property type="evidence" value="ECO:0007669"/>
    <property type="project" value="UniProtKB-SubCell"/>
</dbReference>
<dbReference type="Pfam" id="PF02687">
    <property type="entry name" value="FtsX"/>
    <property type="match status" value="2"/>
</dbReference>
<gene>
    <name evidence="10" type="ordered locus">Clole_4041</name>
</gene>
<dbReference type="InterPro" id="IPR050250">
    <property type="entry name" value="Macrolide_Exporter_MacB"/>
</dbReference>
<feature type="transmembrane region" description="Helical" evidence="7">
    <location>
        <begin position="339"/>
        <end position="366"/>
    </location>
</feature>
<evidence type="ECO:0000256" key="7">
    <source>
        <dbReference type="SAM" id="Phobius"/>
    </source>
</evidence>
<sequence length="881" mass="98353">MNIVNKLTLRQLKMNKRRTLVTIIGAIISVAMVTAVTVSVSSAMDLMKRVAISSDGNWHMRYHDMKAKDIAILQEDENVDKVVVSYPVGYSILEATKNSDKPYLFVKGYNQEGFELMPVNLIEGRLPKASNEIVIPEHLESSTGLSYKVGDKIKLDLGQRYAINEETGEKEEGTLNQGYSFVRNAEGESMETFAAQQTQEYTIVGVTKKSKEEYSWSPAYELMTYISPDEIPSEATVTVSVLLKNLNVGIYEHNAALGIKVGIEIVEPNSELLACYGVNSNSSLIFALFGVVSIVLIIIMAGSVSLIYNAFAISVAERSQYLGMLASIGATKKQKRDSVFFEGAVIGGISIPLGLLAGFLGMSITFGAINGIFKNIMSIEENLHLVVSPIAVISTVLISILTIFISTYVPARRASRISAIEAIRQTTDIKMNKKKVKTSKFTRRLFGFEGELALKNLKRNGRRYRATLLSLIISIILFLTTATFSAYMNRSLEMVVQNTNYDIRVSANYRNDVERKVELEKLKSLDKVEKYSLLETAYFEAYLPDEMTPGHIKEFLGGIEERGYFYNVNLIALENEALKAYAQSVGTDINLLNNPQAPAAIVLNRAKFKDKETQNYRDEEVIRASINDKLTLSRREWDEASNEEKILDGEEIAFAGFAKESPMGMGIQENDNTLNLIVSEDVFNTLMKNSSEHMGYEISSYPTMYLTSKDPFGLQKDIQALQENSGNPIYSIYNIYEEKQTSQQIQTVIKVFIYGFIVLITLVSVANIFNTISTSIALRKREFSMLRSVGMTPKGFNKMINFESIFYGLKALLYGLPISFMIMVVIYKQLSNSFDFDFFVPVGSIITVIISVFVIIGASMFYSGAKVKGQNIIEGLKDTNL</sequence>
<feature type="transmembrane region" description="Helical" evidence="7">
    <location>
        <begin position="284"/>
        <end position="311"/>
    </location>
</feature>
<name>F2JL74_CELLD</name>
<dbReference type="Proteomes" id="UP000008467">
    <property type="component" value="Chromosome"/>
</dbReference>
<comment type="subcellular location">
    <subcellularLocation>
        <location evidence="1">Cell membrane</location>
        <topology evidence="1">Multi-pass membrane protein</topology>
    </subcellularLocation>
</comment>
<dbReference type="InterPro" id="IPR003838">
    <property type="entry name" value="ABC3_permease_C"/>
</dbReference>
<evidence type="ECO:0000256" key="1">
    <source>
        <dbReference type="ARBA" id="ARBA00004651"/>
    </source>
</evidence>
<feature type="transmembrane region" description="Helical" evidence="7">
    <location>
        <begin position="386"/>
        <end position="409"/>
    </location>
</feature>
<feature type="domain" description="MacB-like periplasmic core" evidence="9">
    <location>
        <begin position="19"/>
        <end position="211"/>
    </location>
</feature>
<proteinExistence type="inferred from homology"/>
<feature type="domain" description="ABC3 transporter permease C-terminal" evidence="8">
    <location>
        <begin position="756"/>
        <end position="871"/>
    </location>
</feature>
<feature type="domain" description="ABC3 transporter permease C-terminal" evidence="8">
    <location>
        <begin position="294"/>
        <end position="418"/>
    </location>
</feature>
<dbReference type="Pfam" id="PF12704">
    <property type="entry name" value="MacB_PCD"/>
    <property type="match status" value="1"/>
</dbReference>